<reference evidence="1" key="1">
    <citation type="submission" date="2021-06" db="EMBL/GenBank/DDBJ databases">
        <authorList>
            <person name="Kallberg Y."/>
            <person name="Tangrot J."/>
            <person name="Rosling A."/>
        </authorList>
    </citation>
    <scope>NUCLEOTIDE SEQUENCE</scope>
    <source>
        <strain evidence="1">CL356</strain>
    </source>
</reference>
<feature type="non-terminal residue" evidence="1">
    <location>
        <position position="1"/>
    </location>
</feature>
<protein>
    <submittedName>
        <fullName evidence="1">1104_t:CDS:1</fullName>
    </submittedName>
</protein>
<keyword evidence="2" id="KW-1185">Reference proteome</keyword>
<gene>
    <name evidence="1" type="ORF">ACOLOM_LOCUS8484</name>
</gene>
<evidence type="ECO:0000313" key="1">
    <source>
        <dbReference type="EMBL" id="CAG8657993.1"/>
    </source>
</evidence>
<accession>A0ACA9NIM9</accession>
<comment type="caution">
    <text evidence="1">The sequence shown here is derived from an EMBL/GenBank/DDBJ whole genome shotgun (WGS) entry which is preliminary data.</text>
</comment>
<name>A0ACA9NIM9_9GLOM</name>
<feature type="non-terminal residue" evidence="1">
    <location>
        <position position="431"/>
    </location>
</feature>
<dbReference type="EMBL" id="CAJVPT010022007">
    <property type="protein sequence ID" value="CAG8657993.1"/>
    <property type="molecule type" value="Genomic_DNA"/>
</dbReference>
<organism evidence="1 2">
    <name type="scientific">Acaulospora colombiana</name>
    <dbReference type="NCBI Taxonomy" id="27376"/>
    <lineage>
        <taxon>Eukaryota</taxon>
        <taxon>Fungi</taxon>
        <taxon>Fungi incertae sedis</taxon>
        <taxon>Mucoromycota</taxon>
        <taxon>Glomeromycotina</taxon>
        <taxon>Glomeromycetes</taxon>
        <taxon>Diversisporales</taxon>
        <taxon>Acaulosporaceae</taxon>
        <taxon>Acaulospora</taxon>
    </lineage>
</organism>
<sequence>IDYSDKMIFKSKLPDIEIPPVGVYQFITSNPNNISDDKVIFIDGITDKRITFGEFKSETRKFAAGLHDKVGFRPGDVLSIVSPNQFDYPIVLFGAIAAGGIVSPVNPTYNVAEVSFQLSNSGASVVVSHPLALPAVVKAATEAGIPHSKIFVFGDKEIDGLQPYRSSGTTGKSKGVETTHTNMVANASQMISFEKNLNKNDVFVVQDYKISYANLVPPIVLLLAKKPIVKEYDLSSLRTIVSGAAPLSKSLMDDLYNIHKISIKEGYELGYNERGELCVRGPNIMKGYLNNKAATDAAIDKDGFFHTGDVAIMDEQGNLYIVDRVKELIKYKGFQVPPAELEEILISHQAVLDAAVIGVYCEADATEYALAYVVPQTGYERSQESIHEIKEYVSNRVAPHKRLKDLLFIDQIPKSASGKILRRILKEKALE</sequence>
<dbReference type="Proteomes" id="UP000789525">
    <property type="component" value="Unassembled WGS sequence"/>
</dbReference>
<evidence type="ECO:0000313" key="2">
    <source>
        <dbReference type="Proteomes" id="UP000789525"/>
    </source>
</evidence>
<proteinExistence type="predicted"/>